<dbReference type="Proteomes" id="UP000799291">
    <property type="component" value="Unassembled WGS sequence"/>
</dbReference>
<dbReference type="Pfam" id="PF20652">
    <property type="entry name" value="Sec8_C"/>
    <property type="match status" value="1"/>
</dbReference>
<feature type="domain" description="Exocyst complex component Sec8 middle helical bundle" evidence="7">
    <location>
        <begin position="372"/>
        <end position="625"/>
    </location>
</feature>
<gene>
    <name evidence="8" type="ORF">K458DRAFT_392648</name>
</gene>
<comment type="similarity">
    <text evidence="4">Belongs to the SEC8 family.</text>
</comment>
<dbReference type="GO" id="GO:0006904">
    <property type="term" value="P:vesicle docking involved in exocytosis"/>
    <property type="evidence" value="ECO:0007669"/>
    <property type="project" value="InterPro"/>
</dbReference>
<dbReference type="GO" id="GO:0006893">
    <property type="term" value="P:Golgi to plasma membrane transport"/>
    <property type="evidence" value="ECO:0007669"/>
    <property type="project" value="TreeGrafter"/>
</dbReference>
<evidence type="ECO:0000256" key="3">
    <source>
        <dbReference type="ARBA" id="ARBA00022927"/>
    </source>
</evidence>
<feature type="region of interest" description="Disordered" evidence="5">
    <location>
        <begin position="583"/>
        <end position="602"/>
    </location>
</feature>
<keyword evidence="9" id="KW-1185">Reference proteome</keyword>
<evidence type="ECO:0000259" key="7">
    <source>
        <dbReference type="Pfam" id="PF20652"/>
    </source>
</evidence>
<evidence type="ECO:0000256" key="4">
    <source>
        <dbReference type="RuleBase" id="RU367079"/>
    </source>
</evidence>
<dbReference type="EMBL" id="MU005595">
    <property type="protein sequence ID" value="KAF2680596.1"/>
    <property type="molecule type" value="Genomic_DNA"/>
</dbReference>
<feature type="compositionally biased region" description="Basic and acidic residues" evidence="5">
    <location>
        <begin position="37"/>
        <end position="60"/>
    </location>
</feature>
<evidence type="ECO:0000256" key="1">
    <source>
        <dbReference type="ARBA" id="ARBA00022448"/>
    </source>
</evidence>
<feature type="compositionally biased region" description="Basic and acidic residues" evidence="5">
    <location>
        <begin position="71"/>
        <end position="81"/>
    </location>
</feature>
<feature type="region of interest" description="Disordered" evidence="5">
    <location>
        <begin position="1"/>
        <end position="116"/>
    </location>
</feature>
<dbReference type="PANTHER" id="PTHR14146">
    <property type="entry name" value="EXOCYST COMPLEX COMPONENT 4"/>
    <property type="match status" value="1"/>
</dbReference>
<dbReference type="InterPro" id="IPR007191">
    <property type="entry name" value="Sec8_exocyst_N"/>
</dbReference>
<sequence length="1095" mass="123292">MSRNPGSLRARQNGYGSYTNGNSRGGRYGGFSNAEDSYARNDYPRDDHGRDDDPRRPSAERRRRPGGYGDFSERGNERIEEAPAVQRPTSLERSQTVRRRSGERPGSGAGRFGPGSQKMEEILQYIQQNWEFMTKEKCVPIEVALKLMDTSSLGLADQSDRFYHTHRELQLALKAIVNEHHQGFNSSIGTFHKIQNSLQTSQHRVKALKESLTLAKGQLSTTKPELKAFATDSQNYDEMIQILNTIEQLQLVPDKLEARISEKRFLTAVDILQDALRMIRRSEMESIGALSDLRLYLSNQEHSLTDILIEELHNHLYLKSPYCEDRWKVYAQNQSKGDLSERAQTDVRGRLLYHFLDGLDLSEPMADDTQRNPEADTFQYIQLVVESLNKMNRLDIAIDTIEQRLPVELFKVVEKSNNEVAQRHPSVLRAYAAKKGQKLNIGIESDDLRTGLLNDLLWTLFARFEAIAESHRVVYDIVAGTVRREGMRDSSSATLTRGFKELWKLYQSEIRSLLHDYLATDGEASYRGGQGQTANNSIFSRAPRDRNKRMFKLSDMDAKSSELVQEREDLEFILKSSVPGLVSDAKRPDDSSADTSTNLDGSATGHKLLVEPSVFNMGILLPPSLDFLTRLKEVVPPGSDIVMSTLTSFLDDFLVNVFHPQLEETLIDLCSQTFIELDAFQEDPQWSQHSKKPIFKGTTKFFTFITAFCKMLDSLPHDQAFSQLIITEMNNYAQKCTGWFKALVARSQAKEGTNRLVKATAFWADSENEIGGTIAQLFQTDAEQSSELHEKTISLLIAEVGKDPLDQQDLIQDKKTVVSLCLLFTSMQWLATKVAQLRHISDRATDSSKPGPGSERHKTRWTLLASAEPRSGGVPVYLPLNQETAGQFDMVISKYQHLSTTVHRTLHLSLRLTILSSLNESIKPSYVLENALSDPDPSIQALTAALTSYDTEVSSYLPASQYIRITTGLSPLTDTYLLHLITAHVKEMNPNGCAYMQLNMLVLQQNLKNIEPATSLAFSAMFLDLFTAGPEAIVRWAKESGRKFKVPGGTIGEAEVRTLLQLAYGEKLKDERRDTSVTAKRSLDGHLLDISEAFY</sequence>
<reference evidence="8" key="1">
    <citation type="journal article" date="2020" name="Stud. Mycol.">
        <title>101 Dothideomycetes genomes: a test case for predicting lifestyles and emergence of pathogens.</title>
        <authorList>
            <person name="Haridas S."/>
            <person name="Albert R."/>
            <person name="Binder M."/>
            <person name="Bloem J."/>
            <person name="Labutti K."/>
            <person name="Salamov A."/>
            <person name="Andreopoulos B."/>
            <person name="Baker S."/>
            <person name="Barry K."/>
            <person name="Bills G."/>
            <person name="Bluhm B."/>
            <person name="Cannon C."/>
            <person name="Castanera R."/>
            <person name="Culley D."/>
            <person name="Daum C."/>
            <person name="Ezra D."/>
            <person name="Gonzalez J."/>
            <person name="Henrissat B."/>
            <person name="Kuo A."/>
            <person name="Liang C."/>
            <person name="Lipzen A."/>
            <person name="Lutzoni F."/>
            <person name="Magnuson J."/>
            <person name="Mondo S."/>
            <person name="Nolan M."/>
            <person name="Ohm R."/>
            <person name="Pangilinan J."/>
            <person name="Park H.-J."/>
            <person name="Ramirez L."/>
            <person name="Alfaro M."/>
            <person name="Sun H."/>
            <person name="Tritt A."/>
            <person name="Yoshinaga Y."/>
            <person name="Zwiers L.-H."/>
            <person name="Turgeon B."/>
            <person name="Goodwin S."/>
            <person name="Spatafora J."/>
            <person name="Crous P."/>
            <person name="Grigoriev I."/>
        </authorList>
    </citation>
    <scope>NUCLEOTIDE SEQUENCE</scope>
    <source>
        <strain evidence="8">CBS 122367</strain>
    </source>
</reference>
<proteinExistence type="inferred from homology"/>
<dbReference type="InterPro" id="IPR048630">
    <property type="entry name" value="Sec8_M"/>
</dbReference>
<accession>A0A6G1IQS4</accession>
<feature type="domain" description="Exocyst complex component Sec8 N-terminal" evidence="6">
    <location>
        <begin position="118"/>
        <end position="258"/>
    </location>
</feature>
<dbReference type="GO" id="GO:0015031">
    <property type="term" value="P:protein transport"/>
    <property type="evidence" value="ECO:0007669"/>
    <property type="project" value="UniProtKB-KW"/>
</dbReference>
<dbReference type="AlphaFoldDB" id="A0A6G1IQS4"/>
<protein>
    <recommendedName>
        <fullName evidence="4">Exocyst complex component Sec8</fullName>
    </recommendedName>
</protein>
<dbReference type="OrthoDB" id="272977at2759"/>
<dbReference type="InterPro" id="IPR039682">
    <property type="entry name" value="Sec8/EXOC4"/>
</dbReference>
<name>A0A6G1IQS4_9PLEO</name>
<evidence type="ECO:0000256" key="5">
    <source>
        <dbReference type="SAM" id="MobiDB-lite"/>
    </source>
</evidence>
<evidence type="ECO:0000256" key="2">
    <source>
        <dbReference type="ARBA" id="ARBA00022483"/>
    </source>
</evidence>
<keyword evidence="1 4" id="KW-0813">Transport</keyword>
<evidence type="ECO:0000313" key="8">
    <source>
        <dbReference type="EMBL" id="KAF2680596.1"/>
    </source>
</evidence>
<evidence type="ECO:0000313" key="9">
    <source>
        <dbReference type="Proteomes" id="UP000799291"/>
    </source>
</evidence>
<dbReference type="GO" id="GO:0090522">
    <property type="term" value="P:vesicle tethering involved in exocytosis"/>
    <property type="evidence" value="ECO:0007669"/>
    <property type="project" value="UniProtKB-UniRule"/>
</dbReference>
<evidence type="ECO:0000259" key="6">
    <source>
        <dbReference type="Pfam" id="PF04048"/>
    </source>
</evidence>
<keyword evidence="3 4" id="KW-0653">Protein transport</keyword>
<dbReference type="Pfam" id="PF04048">
    <property type="entry name" value="Sec8_N"/>
    <property type="match status" value="1"/>
</dbReference>
<dbReference type="GO" id="GO:0000145">
    <property type="term" value="C:exocyst"/>
    <property type="evidence" value="ECO:0007669"/>
    <property type="project" value="UniProtKB-UniRule"/>
</dbReference>
<dbReference type="GO" id="GO:0006612">
    <property type="term" value="P:protein targeting to membrane"/>
    <property type="evidence" value="ECO:0007669"/>
    <property type="project" value="UniProtKB-UniRule"/>
</dbReference>
<organism evidence="8 9">
    <name type="scientific">Lentithecium fluviatile CBS 122367</name>
    <dbReference type="NCBI Taxonomy" id="1168545"/>
    <lineage>
        <taxon>Eukaryota</taxon>
        <taxon>Fungi</taxon>
        <taxon>Dikarya</taxon>
        <taxon>Ascomycota</taxon>
        <taxon>Pezizomycotina</taxon>
        <taxon>Dothideomycetes</taxon>
        <taxon>Pleosporomycetidae</taxon>
        <taxon>Pleosporales</taxon>
        <taxon>Massarineae</taxon>
        <taxon>Lentitheciaceae</taxon>
        <taxon>Lentithecium</taxon>
    </lineage>
</organism>
<comment type="function">
    <text evidence="4">Component of the exocyst complex involved in the docking of exocytic vesicles with fusion sites on the plasma membrane.</text>
</comment>
<keyword evidence="2 4" id="KW-0268">Exocytosis</keyword>
<dbReference type="PANTHER" id="PTHR14146:SF0">
    <property type="entry name" value="EXOCYST COMPLEX COMPONENT 4"/>
    <property type="match status" value="1"/>
</dbReference>